<evidence type="ECO:0000313" key="2">
    <source>
        <dbReference type="Proteomes" id="UP001146793"/>
    </source>
</evidence>
<gene>
    <name evidence="1" type="ORF">M0812_09384</name>
</gene>
<dbReference type="SUPFAM" id="SSF54928">
    <property type="entry name" value="RNA-binding domain, RBD"/>
    <property type="match status" value="1"/>
</dbReference>
<sequence>MQRNNNIKLFMTNLPRKYSVDLLIQKITNWIGTTPNVQILQNKKNPNNGLAIITSITHEQANMLKQNAMENTFQNRQLKVSNYVQKRRNTQTKNKNKYNINKAKNEKLNSIYQVMVQFGLKPNEDKTEITQDLSKIKYLGIYLEKISHLVYNQKRQKETYNSSKQLFNNNLLTNNLKNKII</sequence>
<evidence type="ECO:0008006" key="3">
    <source>
        <dbReference type="Google" id="ProtNLM"/>
    </source>
</evidence>
<accession>A0AAV7ZR05</accession>
<dbReference type="GO" id="GO:0003676">
    <property type="term" value="F:nucleic acid binding"/>
    <property type="evidence" value="ECO:0007669"/>
    <property type="project" value="InterPro"/>
</dbReference>
<proteinExistence type="predicted"/>
<dbReference type="EMBL" id="JANTQA010000023">
    <property type="protein sequence ID" value="KAJ3443541.1"/>
    <property type="molecule type" value="Genomic_DNA"/>
</dbReference>
<evidence type="ECO:0000313" key="1">
    <source>
        <dbReference type="EMBL" id="KAJ3443541.1"/>
    </source>
</evidence>
<dbReference type="AlphaFoldDB" id="A0AAV7ZR05"/>
<comment type="caution">
    <text evidence="1">The sequence shown here is derived from an EMBL/GenBank/DDBJ whole genome shotgun (WGS) entry which is preliminary data.</text>
</comment>
<organism evidence="1 2">
    <name type="scientific">Anaeramoeba flamelloides</name>
    <dbReference type="NCBI Taxonomy" id="1746091"/>
    <lineage>
        <taxon>Eukaryota</taxon>
        <taxon>Metamonada</taxon>
        <taxon>Anaeramoebidae</taxon>
        <taxon>Anaeramoeba</taxon>
    </lineage>
</organism>
<reference evidence="1" key="1">
    <citation type="submission" date="2022-08" db="EMBL/GenBank/DDBJ databases">
        <title>Novel sulphate-reducing endosymbionts in the free-living metamonad Anaeramoeba.</title>
        <authorList>
            <person name="Jerlstrom-Hultqvist J."/>
            <person name="Cepicka I."/>
            <person name="Gallot-Lavallee L."/>
            <person name="Salas-Leiva D."/>
            <person name="Curtis B.A."/>
            <person name="Zahonova K."/>
            <person name="Pipaliya S."/>
            <person name="Dacks J."/>
            <person name="Roger A.J."/>
        </authorList>
    </citation>
    <scope>NUCLEOTIDE SEQUENCE</scope>
    <source>
        <strain evidence="1">Busselton2</strain>
    </source>
</reference>
<name>A0AAV7ZR05_9EUKA</name>
<protein>
    <recommendedName>
        <fullName evidence="3">RRM domain-containing protein</fullName>
    </recommendedName>
</protein>
<dbReference type="InterPro" id="IPR012677">
    <property type="entry name" value="Nucleotide-bd_a/b_plait_sf"/>
</dbReference>
<dbReference type="Gene3D" id="3.30.70.330">
    <property type="match status" value="1"/>
</dbReference>
<dbReference type="Proteomes" id="UP001146793">
    <property type="component" value="Unassembled WGS sequence"/>
</dbReference>
<dbReference type="InterPro" id="IPR035979">
    <property type="entry name" value="RBD_domain_sf"/>
</dbReference>